<dbReference type="InterPro" id="IPR018607">
    <property type="entry name" value="Ctf8"/>
</dbReference>
<keyword evidence="2" id="KW-1185">Reference proteome</keyword>
<dbReference type="STRING" id="4533.J3MWA9"/>
<dbReference type="PANTHER" id="PTHR47475:SF2">
    <property type="entry name" value="CHROMOSOME TRANSMISSION FIDELITY PROTEIN 8"/>
    <property type="match status" value="1"/>
</dbReference>
<dbReference type="OrthoDB" id="121932at2759"/>
<evidence type="ECO:0000313" key="1">
    <source>
        <dbReference type="EnsemblPlants" id="OB09G12880.1"/>
    </source>
</evidence>
<evidence type="ECO:0008006" key="3">
    <source>
        <dbReference type="Google" id="ProtNLM"/>
    </source>
</evidence>
<dbReference type="RefSeq" id="XP_015696623.1">
    <property type="nucleotide sequence ID" value="XM_015841137.2"/>
</dbReference>
<protein>
    <recommendedName>
        <fullName evidence="3">Chromosome transmission fidelity protein 8</fullName>
    </recommendedName>
</protein>
<dbReference type="GO" id="GO:0007064">
    <property type="term" value="P:mitotic sister chromatid cohesion"/>
    <property type="evidence" value="ECO:0007669"/>
    <property type="project" value="InterPro"/>
</dbReference>
<proteinExistence type="predicted"/>
<name>J3MWA9_ORYBR</name>
<dbReference type="KEGG" id="obr:102702688"/>
<dbReference type="Gramene" id="OB09G12880.1">
    <property type="protein sequence ID" value="OB09G12880.1"/>
    <property type="gene ID" value="OB09G12880"/>
</dbReference>
<dbReference type="Proteomes" id="UP000006038">
    <property type="component" value="Chromosome 9"/>
</dbReference>
<sequence length="174" mass="18945">MAGKQQCSTPFLAPNAQKNPTFLLLCSPFLRLHPPDREKRAAMQIRVRCGCGEASCPEWAVVEVQGVVQPQPSFSGRIQGLHIGRLCAAASPSSKAAFTFTVGYHELAGTKVTLKKPLLVLRKQKTSTTTAETELEVIGVIRHKILFKDRPKALISKPQVKEKKTLPAPPPPAS</sequence>
<dbReference type="OMA" id="GSCEEWG"/>
<gene>
    <name evidence="1" type="primary">LOC102702688</name>
</gene>
<organism evidence="1">
    <name type="scientific">Oryza brachyantha</name>
    <name type="common">malo sina</name>
    <dbReference type="NCBI Taxonomy" id="4533"/>
    <lineage>
        <taxon>Eukaryota</taxon>
        <taxon>Viridiplantae</taxon>
        <taxon>Streptophyta</taxon>
        <taxon>Embryophyta</taxon>
        <taxon>Tracheophyta</taxon>
        <taxon>Spermatophyta</taxon>
        <taxon>Magnoliopsida</taxon>
        <taxon>Liliopsida</taxon>
        <taxon>Poales</taxon>
        <taxon>Poaceae</taxon>
        <taxon>BOP clade</taxon>
        <taxon>Oryzoideae</taxon>
        <taxon>Oryzeae</taxon>
        <taxon>Oryzinae</taxon>
        <taxon>Oryza</taxon>
    </lineage>
</organism>
<dbReference type="AlphaFoldDB" id="J3MWA9"/>
<accession>J3MWA9</accession>
<dbReference type="PANTHER" id="PTHR47475">
    <property type="entry name" value="CHROMOSOME TRANSMISSION FIDELITY PROTEIN 8"/>
    <property type="match status" value="1"/>
</dbReference>
<reference evidence="1" key="1">
    <citation type="journal article" date="2013" name="Nat. Commun.">
        <title>Whole-genome sequencing of Oryza brachyantha reveals mechanisms underlying Oryza genome evolution.</title>
        <authorList>
            <person name="Chen J."/>
            <person name="Huang Q."/>
            <person name="Gao D."/>
            <person name="Wang J."/>
            <person name="Lang Y."/>
            <person name="Liu T."/>
            <person name="Li B."/>
            <person name="Bai Z."/>
            <person name="Luis Goicoechea J."/>
            <person name="Liang C."/>
            <person name="Chen C."/>
            <person name="Zhang W."/>
            <person name="Sun S."/>
            <person name="Liao Y."/>
            <person name="Zhang X."/>
            <person name="Yang L."/>
            <person name="Song C."/>
            <person name="Wang M."/>
            <person name="Shi J."/>
            <person name="Liu G."/>
            <person name="Liu J."/>
            <person name="Zhou H."/>
            <person name="Zhou W."/>
            <person name="Yu Q."/>
            <person name="An N."/>
            <person name="Chen Y."/>
            <person name="Cai Q."/>
            <person name="Wang B."/>
            <person name="Liu B."/>
            <person name="Min J."/>
            <person name="Huang Y."/>
            <person name="Wu H."/>
            <person name="Li Z."/>
            <person name="Zhang Y."/>
            <person name="Yin Y."/>
            <person name="Song W."/>
            <person name="Jiang J."/>
            <person name="Jackson S.A."/>
            <person name="Wing R.A."/>
            <person name="Wang J."/>
            <person name="Chen M."/>
        </authorList>
    </citation>
    <scope>NUCLEOTIDE SEQUENCE [LARGE SCALE GENOMIC DNA]</scope>
    <source>
        <strain evidence="1">cv. IRGC 101232</strain>
    </source>
</reference>
<dbReference type="GeneID" id="102702688"/>
<dbReference type="EnsemblPlants" id="OB09G12880.1">
    <property type="protein sequence ID" value="OB09G12880.1"/>
    <property type="gene ID" value="OB09G12880"/>
</dbReference>
<dbReference type="HOGENOM" id="CLU_066293_0_0_1"/>
<evidence type="ECO:0000313" key="2">
    <source>
        <dbReference type="Proteomes" id="UP000006038"/>
    </source>
</evidence>
<dbReference type="GO" id="GO:0031390">
    <property type="term" value="C:Ctf18 RFC-like complex"/>
    <property type="evidence" value="ECO:0007669"/>
    <property type="project" value="InterPro"/>
</dbReference>
<dbReference type="eggNOG" id="KOG4487">
    <property type="taxonomic scope" value="Eukaryota"/>
</dbReference>
<reference evidence="1" key="2">
    <citation type="submission" date="2013-04" db="UniProtKB">
        <authorList>
            <consortium name="EnsemblPlants"/>
        </authorList>
    </citation>
    <scope>IDENTIFICATION</scope>
</reference>
<dbReference type="Pfam" id="PF09696">
    <property type="entry name" value="Ctf8"/>
    <property type="match status" value="1"/>
</dbReference>